<dbReference type="Gene3D" id="3.40.50.1240">
    <property type="entry name" value="Phosphoglycerate mutase-like"/>
    <property type="match status" value="1"/>
</dbReference>
<dbReference type="InterPro" id="IPR051695">
    <property type="entry name" value="Phosphoglycerate_Mutase"/>
</dbReference>
<accession>A0A2A5RVV6</accession>
<feature type="binding site" evidence="3">
    <location>
        <begin position="26"/>
        <end position="33"/>
    </location>
    <ligand>
        <name>substrate</name>
    </ligand>
</feature>
<proteinExistence type="predicted"/>
<dbReference type="GO" id="GO:0005829">
    <property type="term" value="C:cytosol"/>
    <property type="evidence" value="ECO:0007669"/>
    <property type="project" value="TreeGrafter"/>
</dbReference>
<dbReference type="GO" id="GO:0043456">
    <property type="term" value="P:regulation of pentose-phosphate shunt"/>
    <property type="evidence" value="ECO:0007669"/>
    <property type="project" value="TreeGrafter"/>
</dbReference>
<dbReference type="AlphaFoldDB" id="A0A2A5RVV6"/>
<sequence>MIVADISSKHHDKGEVEIMVNVYLVRHGKTMFNTIGRAQGWSDTPLTRDGERGVTELGLGFAAKDIKFDLAFSSDSGRTIQTIGFILKYSENEGIPYEMDKRIREWCFGSLDGGFDGELFDGVLPRTDAYKDKSEASLTYEDMANGILEVDTAGWAEPWHVLSKRILDGFFEAAQKAEVQGAQNIVIVSHGLTIATFIKLIDSRQPRFQGLDNGSVTHLTYSDGNFTIGKIGDMSYRTLGQEILDAQ</sequence>
<evidence type="ECO:0000256" key="1">
    <source>
        <dbReference type="ARBA" id="ARBA00022801"/>
    </source>
</evidence>
<feature type="active site" description="Tele-phosphohistidine intermediate" evidence="2">
    <location>
        <position position="27"/>
    </location>
</feature>
<name>A0A2A5RVV6_9LACT</name>
<evidence type="ECO:0000313" key="5">
    <source>
        <dbReference type="Proteomes" id="UP000218282"/>
    </source>
</evidence>
<dbReference type="PANTHER" id="PTHR46517">
    <property type="entry name" value="FRUCTOSE-2,6-BISPHOSPHATASE TIGAR"/>
    <property type="match status" value="1"/>
</dbReference>
<organism evidence="4 5">
    <name type="scientific">Pseudolactococcus piscium</name>
    <dbReference type="NCBI Taxonomy" id="1364"/>
    <lineage>
        <taxon>Bacteria</taxon>
        <taxon>Bacillati</taxon>
        <taxon>Bacillota</taxon>
        <taxon>Bacilli</taxon>
        <taxon>Lactobacillales</taxon>
        <taxon>Streptococcaceae</taxon>
        <taxon>Pseudolactococcus</taxon>
    </lineage>
</organism>
<dbReference type="EMBL" id="JXJW01000018">
    <property type="protein sequence ID" value="PCS05343.1"/>
    <property type="molecule type" value="Genomic_DNA"/>
</dbReference>
<keyword evidence="5" id="KW-1185">Reference proteome</keyword>
<evidence type="ECO:0000256" key="2">
    <source>
        <dbReference type="PIRSR" id="PIRSR613078-1"/>
    </source>
</evidence>
<dbReference type="PANTHER" id="PTHR46517:SF1">
    <property type="entry name" value="FRUCTOSE-2,6-BISPHOSPHATASE TIGAR"/>
    <property type="match status" value="1"/>
</dbReference>
<dbReference type="SUPFAM" id="SSF53254">
    <property type="entry name" value="Phosphoglycerate mutase-like"/>
    <property type="match status" value="1"/>
</dbReference>
<dbReference type="Proteomes" id="UP000218282">
    <property type="component" value="Unassembled WGS sequence"/>
</dbReference>
<dbReference type="SMART" id="SM00855">
    <property type="entry name" value="PGAM"/>
    <property type="match status" value="1"/>
</dbReference>
<protein>
    <submittedName>
        <fullName evidence="4">Phosphoglycerate mutase</fullName>
    </submittedName>
</protein>
<dbReference type="CDD" id="cd07067">
    <property type="entry name" value="HP_PGM_like"/>
    <property type="match status" value="1"/>
</dbReference>
<gene>
    <name evidence="4" type="ORF">RU86_GL000869</name>
</gene>
<feature type="active site" description="Proton donor/acceptor" evidence="2">
    <location>
        <position position="105"/>
    </location>
</feature>
<comment type="caution">
    <text evidence="4">The sequence shown here is derived from an EMBL/GenBank/DDBJ whole genome shotgun (WGS) entry which is preliminary data.</text>
</comment>
<dbReference type="Pfam" id="PF00300">
    <property type="entry name" value="His_Phos_1"/>
    <property type="match status" value="1"/>
</dbReference>
<feature type="binding site" evidence="3">
    <location>
        <position position="78"/>
    </location>
    <ligand>
        <name>substrate</name>
    </ligand>
</feature>
<reference evidence="4 5" key="1">
    <citation type="submission" date="2014-12" db="EMBL/GenBank/DDBJ databases">
        <title>Draft genome sequences of 10 type strains of Lactococcus.</title>
        <authorList>
            <person name="Sun Z."/>
            <person name="Zhong Z."/>
            <person name="Liu W."/>
            <person name="Zhang W."/>
            <person name="Zhang H."/>
        </authorList>
    </citation>
    <scope>NUCLEOTIDE SEQUENCE [LARGE SCALE GENOMIC DNA]</scope>
    <source>
        <strain evidence="4 5">DSM 6634</strain>
    </source>
</reference>
<dbReference type="InterPro" id="IPR013078">
    <property type="entry name" value="His_Pase_superF_clade-1"/>
</dbReference>
<evidence type="ECO:0000313" key="4">
    <source>
        <dbReference type="EMBL" id="PCS05343.1"/>
    </source>
</evidence>
<dbReference type="GO" id="GO:0045820">
    <property type="term" value="P:negative regulation of glycolytic process"/>
    <property type="evidence" value="ECO:0007669"/>
    <property type="project" value="TreeGrafter"/>
</dbReference>
<dbReference type="InterPro" id="IPR029033">
    <property type="entry name" value="His_PPase_superfam"/>
</dbReference>
<dbReference type="GO" id="GO:0004331">
    <property type="term" value="F:fructose-2,6-bisphosphate 2-phosphatase activity"/>
    <property type="evidence" value="ECO:0007669"/>
    <property type="project" value="TreeGrafter"/>
</dbReference>
<keyword evidence="1" id="KW-0378">Hydrolase</keyword>
<evidence type="ECO:0000256" key="3">
    <source>
        <dbReference type="PIRSR" id="PIRSR613078-2"/>
    </source>
</evidence>